<dbReference type="EMBL" id="NQMC01000002">
    <property type="protein sequence ID" value="TYD48033.1"/>
    <property type="molecule type" value="Genomic_DNA"/>
</dbReference>
<dbReference type="Proteomes" id="UP000323129">
    <property type="component" value="Unassembled WGS sequence"/>
</dbReference>
<protein>
    <recommendedName>
        <fullName evidence="3">DUF2513 domain-containing protein</fullName>
    </recommendedName>
</protein>
<evidence type="ECO:0000313" key="2">
    <source>
        <dbReference type="Proteomes" id="UP000323129"/>
    </source>
</evidence>
<accession>A0ABY3MS65</accession>
<organism evidence="1 2">
    <name type="scientific">Aeromonas veronii</name>
    <dbReference type="NCBI Taxonomy" id="654"/>
    <lineage>
        <taxon>Bacteria</taxon>
        <taxon>Pseudomonadati</taxon>
        <taxon>Pseudomonadota</taxon>
        <taxon>Gammaproteobacteria</taxon>
        <taxon>Aeromonadales</taxon>
        <taxon>Aeromonadaceae</taxon>
        <taxon>Aeromonas</taxon>
    </lineage>
</organism>
<comment type="caution">
    <text evidence="1">The sequence shown here is derived from an EMBL/GenBank/DDBJ whole genome shotgun (WGS) entry which is preliminary data.</text>
</comment>
<reference evidence="1 2" key="1">
    <citation type="submission" date="2017-08" db="EMBL/GenBank/DDBJ databases">
        <title>Aeromonas veronii bv sobria strain NS22 whole genome sequencing.</title>
        <authorList>
            <person name="Katharios P."/>
            <person name="Ha V.Q."/>
            <person name="Smyrli M."/>
        </authorList>
    </citation>
    <scope>NUCLEOTIDE SEQUENCE [LARGE SCALE GENOMIC DNA]</scope>
    <source>
        <strain evidence="1 2">NS22</strain>
    </source>
</reference>
<keyword evidence="2" id="KW-1185">Reference proteome</keyword>
<gene>
    <name evidence="1" type="ORF">CJF24_01505</name>
</gene>
<sequence>MRRDWDTVKMILTKLEELPDSSSTLELFDFYFDEEVNPDDGFYDLDNRISYHMALLIEEGLVVGTMDGHVSINARNFKAVRLTSAGHDFLESIRHDTVLNKLKETCISKGSDMPFETIKTLVAAALASILGLSA</sequence>
<evidence type="ECO:0000313" key="1">
    <source>
        <dbReference type="EMBL" id="TYD48033.1"/>
    </source>
</evidence>
<name>A0ABY3MS65_AERVE</name>
<dbReference type="RefSeq" id="WP_115521646.1">
    <property type="nucleotide sequence ID" value="NZ_JBLUPC010000062.1"/>
</dbReference>
<dbReference type="Pfam" id="PF10711">
    <property type="entry name" value="DUF2513"/>
    <property type="match status" value="1"/>
</dbReference>
<evidence type="ECO:0008006" key="3">
    <source>
        <dbReference type="Google" id="ProtNLM"/>
    </source>
</evidence>
<dbReference type="InterPro" id="IPR019650">
    <property type="entry name" value="DUF2513"/>
</dbReference>
<proteinExistence type="predicted"/>